<organism evidence="1 2">
    <name type="scientific">Kingdonia uniflora</name>
    <dbReference type="NCBI Taxonomy" id="39325"/>
    <lineage>
        <taxon>Eukaryota</taxon>
        <taxon>Viridiplantae</taxon>
        <taxon>Streptophyta</taxon>
        <taxon>Embryophyta</taxon>
        <taxon>Tracheophyta</taxon>
        <taxon>Spermatophyta</taxon>
        <taxon>Magnoliopsida</taxon>
        <taxon>Ranunculales</taxon>
        <taxon>Circaeasteraceae</taxon>
        <taxon>Kingdonia</taxon>
    </lineage>
</organism>
<dbReference type="InterPro" id="IPR009737">
    <property type="entry name" value="Aim32/Apd1-like"/>
</dbReference>
<sequence length="121" mass="14189">MESTSKAWHVSSVWRGCKDLCREQSCSASTCNLPPPFSYEIQVRSGFDLKLSCGIWRFKRDFWKWILEEARLTICGGHDGTETSNGDVLIFPDMIRYRRLMHFDVNTFVEEVFIKDSEWLL</sequence>
<evidence type="ECO:0000313" key="1">
    <source>
        <dbReference type="EMBL" id="KAF6157748.1"/>
    </source>
</evidence>
<accession>A0A7J7MSS8</accession>
<dbReference type="Proteomes" id="UP000541444">
    <property type="component" value="Unassembled WGS sequence"/>
</dbReference>
<protein>
    <submittedName>
        <fullName evidence="1">Uncharacterized protein</fullName>
    </submittedName>
</protein>
<comment type="caution">
    <text evidence="1">The sequence shown here is derived from an EMBL/GenBank/DDBJ whole genome shotgun (WGS) entry which is preliminary data.</text>
</comment>
<dbReference type="EMBL" id="JACGCM010001272">
    <property type="protein sequence ID" value="KAF6157748.1"/>
    <property type="molecule type" value="Genomic_DNA"/>
</dbReference>
<dbReference type="PANTHER" id="PTHR31902:SF14">
    <property type="entry name" value="ACTIN PATCHES DISTAL PROTEIN 1"/>
    <property type="match status" value="1"/>
</dbReference>
<keyword evidence="2" id="KW-1185">Reference proteome</keyword>
<dbReference type="OrthoDB" id="10253744at2759"/>
<dbReference type="PANTHER" id="PTHR31902">
    <property type="entry name" value="ACTIN PATCHES DISTAL PROTEIN 1"/>
    <property type="match status" value="1"/>
</dbReference>
<feature type="non-terminal residue" evidence="1">
    <location>
        <position position="1"/>
    </location>
</feature>
<proteinExistence type="predicted"/>
<dbReference type="AlphaFoldDB" id="A0A7J7MSS8"/>
<name>A0A7J7MSS8_9MAGN</name>
<gene>
    <name evidence="1" type="ORF">GIB67_037321</name>
</gene>
<reference evidence="1 2" key="1">
    <citation type="journal article" date="2020" name="IScience">
        <title>Genome Sequencing of the Endangered Kingdonia uniflora (Circaeasteraceae, Ranunculales) Reveals Potential Mechanisms of Evolutionary Specialization.</title>
        <authorList>
            <person name="Sun Y."/>
            <person name="Deng T."/>
            <person name="Zhang A."/>
            <person name="Moore M.J."/>
            <person name="Landis J.B."/>
            <person name="Lin N."/>
            <person name="Zhang H."/>
            <person name="Zhang X."/>
            <person name="Huang J."/>
            <person name="Zhang X."/>
            <person name="Sun H."/>
            <person name="Wang H."/>
        </authorList>
    </citation>
    <scope>NUCLEOTIDE SEQUENCE [LARGE SCALE GENOMIC DNA]</scope>
    <source>
        <strain evidence="1">TB1705</strain>
        <tissue evidence="1">Leaf</tissue>
    </source>
</reference>
<evidence type="ECO:0000313" key="2">
    <source>
        <dbReference type="Proteomes" id="UP000541444"/>
    </source>
</evidence>